<dbReference type="AlphaFoldDB" id="A0A9P4I3W8"/>
<evidence type="ECO:0000256" key="1">
    <source>
        <dbReference type="SAM" id="MobiDB-lite"/>
    </source>
</evidence>
<evidence type="ECO:0000313" key="2">
    <source>
        <dbReference type="EMBL" id="KAF2092265.1"/>
    </source>
</evidence>
<keyword evidence="3" id="KW-1185">Reference proteome</keyword>
<protein>
    <submittedName>
        <fullName evidence="2">Uncharacterized protein</fullName>
    </submittedName>
</protein>
<feature type="region of interest" description="Disordered" evidence="1">
    <location>
        <begin position="174"/>
        <end position="225"/>
    </location>
</feature>
<dbReference type="Proteomes" id="UP000799776">
    <property type="component" value="Unassembled WGS sequence"/>
</dbReference>
<reference evidence="2" key="1">
    <citation type="journal article" date="2020" name="Stud. Mycol.">
        <title>101 Dothideomycetes genomes: a test case for predicting lifestyles and emergence of pathogens.</title>
        <authorList>
            <person name="Haridas S."/>
            <person name="Albert R."/>
            <person name="Binder M."/>
            <person name="Bloem J."/>
            <person name="Labutti K."/>
            <person name="Salamov A."/>
            <person name="Andreopoulos B."/>
            <person name="Baker S."/>
            <person name="Barry K."/>
            <person name="Bills G."/>
            <person name="Bluhm B."/>
            <person name="Cannon C."/>
            <person name="Castanera R."/>
            <person name="Culley D."/>
            <person name="Daum C."/>
            <person name="Ezra D."/>
            <person name="Gonzalez J."/>
            <person name="Henrissat B."/>
            <person name="Kuo A."/>
            <person name="Liang C."/>
            <person name="Lipzen A."/>
            <person name="Lutzoni F."/>
            <person name="Magnuson J."/>
            <person name="Mondo S."/>
            <person name="Nolan M."/>
            <person name="Ohm R."/>
            <person name="Pangilinan J."/>
            <person name="Park H.-J."/>
            <person name="Ramirez L."/>
            <person name="Alfaro M."/>
            <person name="Sun H."/>
            <person name="Tritt A."/>
            <person name="Yoshinaga Y."/>
            <person name="Zwiers L.-H."/>
            <person name="Turgeon B."/>
            <person name="Goodwin S."/>
            <person name="Spatafora J."/>
            <person name="Crous P."/>
            <person name="Grigoriev I."/>
        </authorList>
    </citation>
    <scope>NUCLEOTIDE SEQUENCE</scope>
    <source>
        <strain evidence="2">CBS 121410</strain>
    </source>
</reference>
<gene>
    <name evidence="2" type="ORF">K490DRAFT_61705</name>
</gene>
<evidence type="ECO:0000313" key="3">
    <source>
        <dbReference type="Proteomes" id="UP000799776"/>
    </source>
</evidence>
<dbReference type="EMBL" id="ML978711">
    <property type="protein sequence ID" value="KAF2092265.1"/>
    <property type="molecule type" value="Genomic_DNA"/>
</dbReference>
<proteinExistence type="predicted"/>
<organism evidence="2 3">
    <name type="scientific">Saccharata proteae CBS 121410</name>
    <dbReference type="NCBI Taxonomy" id="1314787"/>
    <lineage>
        <taxon>Eukaryota</taxon>
        <taxon>Fungi</taxon>
        <taxon>Dikarya</taxon>
        <taxon>Ascomycota</taxon>
        <taxon>Pezizomycotina</taxon>
        <taxon>Dothideomycetes</taxon>
        <taxon>Dothideomycetes incertae sedis</taxon>
        <taxon>Botryosphaeriales</taxon>
        <taxon>Saccharataceae</taxon>
        <taxon>Saccharata</taxon>
    </lineage>
</organism>
<feature type="region of interest" description="Disordered" evidence="1">
    <location>
        <begin position="119"/>
        <end position="139"/>
    </location>
</feature>
<name>A0A9P4I3W8_9PEZI</name>
<accession>A0A9P4I3W8</accession>
<sequence length="274" mass="29612">MNSFEYTLCSGMNDSLSGDMLVVSRTDAQLDTIRADHGLSSPDVSSVDDIHNQAYVKEDLANHYRQVDAVKMPEGKGANAGHASPAARMAPVKGAGHPPDAWAAFLKRWAGPPKGSKDALAMEAARKQKQTARKVDESAEMPIITTEATHKGQKQPSTLVAFNPNKYGVKEYMSGKKSIPARQNRNAPTQKPGRRPPPPKPTTKPRKLAPPLKLFSGPITKPTFQSDTDVKKYVMEGAMEGVNGVPKPIGKDKSVGLRLSKYASKNLAIEVTSK</sequence>
<comment type="caution">
    <text evidence="2">The sequence shown here is derived from an EMBL/GenBank/DDBJ whole genome shotgun (WGS) entry which is preliminary data.</text>
</comment>